<dbReference type="Proteomes" id="UP000003163">
    <property type="component" value="Unassembled WGS sequence"/>
</dbReference>
<name>J8ZTT2_EDHAE</name>
<keyword evidence="1" id="KW-0472">Membrane</keyword>
<protein>
    <submittedName>
        <fullName evidence="2">Uncharacterized protein</fullName>
    </submittedName>
</protein>
<organism evidence="2 3">
    <name type="scientific">Edhazardia aedis (strain USNM 41457)</name>
    <name type="common">Microsporidian parasite</name>
    <dbReference type="NCBI Taxonomy" id="1003232"/>
    <lineage>
        <taxon>Eukaryota</taxon>
        <taxon>Fungi</taxon>
        <taxon>Fungi incertae sedis</taxon>
        <taxon>Microsporidia</taxon>
        <taxon>Edhazardia</taxon>
    </lineage>
</organism>
<reference evidence="3" key="2">
    <citation type="submission" date="2015-07" db="EMBL/GenBank/DDBJ databases">
        <title>Contrasting host-pathogen interactions and genome evolution in two generalist and specialist microsporidian pathogens of mosquitoes.</title>
        <authorList>
            <consortium name="The Broad Institute Genomics Platform"/>
            <consortium name="The Broad Institute Genome Sequencing Center for Infectious Disease"/>
            <person name="Cuomo C.A."/>
            <person name="Sanscrainte N.D."/>
            <person name="Goldberg J.M."/>
            <person name="Heiman D."/>
            <person name="Young S."/>
            <person name="Zeng Q."/>
            <person name="Becnel J.J."/>
            <person name="Birren B.W."/>
        </authorList>
    </citation>
    <scope>NUCLEOTIDE SEQUENCE [LARGE SCALE GENOMIC DNA]</scope>
    <source>
        <strain evidence="3">USNM 41457</strain>
    </source>
</reference>
<keyword evidence="3" id="KW-1185">Reference proteome</keyword>
<keyword evidence="1" id="KW-1133">Transmembrane helix</keyword>
<dbReference type="InParanoid" id="J8ZTT2"/>
<dbReference type="AlphaFoldDB" id="J8ZTT2"/>
<feature type="transmembrane region" description="Helical" evidence="1">
    <location>
        <begin position="7"/>
        <end position="30"/>
    </location>
</feature>
<sequence length="126" mass="15168">MKLFLKVSVVITLIFVLVILPLVPLLAPFLKQIYTESYFDNYKTQPKYSNTELRSIINKEFRKTIILHIDLVHKKLISRDFYENQRIKIINHYDINKLKENYKVDNTTFSFMKLNELDVLKEEKKQ</sequence>
<gene>
    <name evidence="2" type="ORF">EDEG_02567</name>
</gene>
<comment type="caution">
    <text evidence="2">The sequence shown here is derived from an EMBL/GenBank/DDBJ whole genome shotgun (WGS) entry which is preliminary data.</text>
</comment>
<evidence type="ECO:0000256" key="1">
    <source>
        <dbReference type="SAM" id="Phobius"/>
    </source>
</evidence>
<keyword evidence="1" id="KW-0812">Transmembrane</keyword>
<evidence type="ECO:0000313" key="3">
    <source>
        <dbReference type="Proteomes" id="UP000003163"/>
    </source>
</evidence>
<dbReference type="EMBL" id="AFBI03000047">
    <property type="protein sequence ID" value="EJW03048.1"/>
    <property type="molecule type" value="Genomic_DNA"/>
</dbReference>
<dbReference type="HOGENOM" id="CLU_1981576_0_0_1"/>
<reference evidence="2 3" key="1">
    <citation type="submission" date="2011-08" db="EMBL/GenBank/DDBJ databases">
        <authorList>
            <person name="Liu Z.J."/>
            <person name="Shi F.L."/>
            <person name="Lu J.Q."/>
            <person name="Li M."/>
            <person name="Wang Z.L."/>
        </authorList>
    </citation>
    <scope>NUCLEOTIDE SEQUENCE [LARGE SCALE GENOMIC DNA]</scope>
    <source>
        <strain evidence="2 3">USNM 41457</strain>
    </source>
</reference>
<dbReference type="VEuPathDB" id="MicrosporidiaDB:EDEG_02567"/>
<accession>J8ZTT2</accession>
<evidence type="ECO:0000313" key="2">
    <source>
        <dbReference type="EMBL" id="EJW03048.1"/>
    </source>
</evidence>
<proteinExistence type="predicted"/>